<evidence type="ECO:0000256" key="6">
    <source>
        <dbReference type="ARBA" id="ARBA00023315"/>
    </source>
</evidence>
<comment type="domain">
    <text evidence="7">The DHHC domain is required for palmitoyltransferase activity.</text>
</comment>
<dbReference type="InParanoid" id="A0A067RHJ3"/>
<proteinExistence type="inferred from homology"/>
<feature type="transmembrane region" description="Helical" evidence="7">
    <location>
        <begin position="163"/>
        <end position="183"/>
    </location>
</feature>
<dbReference type="PANTHER" id="PTHR12246">
    <property type="entry name" value="PALMITOYLTRANSFERASE ZDHHC16"/>
    <property type="match status" value="1"/>
</dbReference>
<dbReference type="STRING" id="136037.A0A067RHJ3"/>
<feature type="transmembrane region" description="Helical" evidence="7">
    <location>
        <begin position="15"/>
        <end position="41"/>
    </location>
</feature>
<evidence type="ECO:0000256" key="3">
    <source>
        <dbReference type="ARBA" id="ARBA00022692"/>
    </source>
</evidence>
<dbReference type="OMA" id="ACMIVDT"/>
<dbReference type="AlphaFoldDB" id="A0A067RHJ3"/>
<dbReference type="GO" id="GO:0016020">
    <property type="term" value="C:membrane"/>
    <property type="evidence" value="ECO:0007669"/>
    <property type="project" value="UniProtKB-SubCell"/>
</dbReference>
<evidence type="ECO:0000256" key="2">
    <source>
        <dbReference type="ARBA" id="ARBA00022679"/>
    </source>
</evidence>
<dbReference type="eggNOG" id="KOG1311">
    <property type="taxonomic scope" value="Eukaryota"/>
</dbReference>
<keyword evidence="10" id="KW-1185">Reference proteome</keyword>
<keyword evidence="4 7" id="KW-1133">Transmembrane helix</keyword>
<keyword evidence="5 7" id="KW-0472">Membrane</keyword>
<feature type="non-terminal residue" evidence="9">
    <location>
        <position position="269"/>
    </location>
</feature>
<keyword evidence="3 7" id="KW-0812">Transmembrane</keyword>
<dbReference type="GO" id="GO:0019706">
    <property type="term" value="F:protein-cysteine S-palmitoyltransferase activity"/>
    <property type="evidence" value="ECO:0007669"/>
    <property type="project" value="UniProtKB-EC"/>
</dbReference>
<evidence type="ECO:0000256" key="5">
    <source>
        <dbReference type="ARBA" id="ARBA00023136"/>
    </source>
</evidence>
<accession>A0A067RHJ3</accession>
<name>A0A067RHJ3_ZOONE</name>
<feature type="transmembrane region" description="Helical" evidence="7">
    <location>
        <begin position="190"/>
        <end position="211"/>
    </location>
</feature>
<keyword evidence="6 7" id="KW-0012">Acyltransferase</keyword>
<dbReference type="Pfam" id="PF01529">
    <property type="entry name" value="DHHC"/>
    <property type="match status" value="1"/>
</dbReference>
<dbReference type="FunCoup" id="A0A067RHJ3">
    <property type="interactions" value="758"/>
</dbReference>
<evidence type="ECO:0000259" key="8">
    <source>
        <dbReference type="Pfam" id="PF01529"/>
    </source>
</evidence>
<sequence length="269" mass="31299">MKAVKNIFPKVPTEIAAFIFVICIIPTIYFFELFVVVPSFYPVWSVWYTVHFTCGTFLMCNITSNFVAIVCTNTSVKGLLLQSKLQPKWHFCSVCESVSPPRSWHCDTCSTCIIRRDHHCMFTGCCIGHYNYRFFLAFAIHLFIATAYATYFNGYFMWDRINFQTPMALLKIVFPLAMVAFGIDVSETQLYLILFLITIMGMLFMVALLIFHTNLIWHGTTTYEKNHKIRDYDLGWRQNFKDVFGENWFLACFLPFAQLKLPGDGITWN</sequence>
<evidence type="ECO:0000256" key="1">
    <source>
        <dbReference type="ARBA" id="ARBA00004141"/>
    </source>
</evidence>
<evidence type="ECO:0000256" key="7">
    <source>
        <dbReference type="RuleBase" id="RU079119"/>
    </source>
</evidence>
<reference evidence="9 10" key="1">
    <citation type="journal article" date="2014" name="Nat. Commun.">
        <title>Molecular traces of alternative social organization in a termite genome.</title>
        <authorList>
            <person name="Terrapon N."/>
            <person name="Li C."/>
            <person name="Robertson H.M."/>
            <person name="Ji L."/>
            <person name="Meng X."/>
            <person name="Booth W."/>
            <person name="Chen Z."/>
            <person name="Childers C.P."/>
            <person name="Glastad K.M."/>
            <person name="Gokhale K."/>
            <person name="Gowin J."/>
            <person name="Gronenberg W."/>
            <person name="Hermansen R.A."/>
            <person name="Hu H."/>
            <person name="Hunt B.G."/>
            <person name="Huylmans A.K."/>
            <person name="Khalil S.M."/>
            <person name="Mitchell R.D."/>
            <person name="Munoz-Torres M.C."/>
            <person name="Mustard J.A."/>
            <person name="Pan H."/>
            <person name="Reese J.T."/>
            <person name="Scharf M.E."/>
            <person name="Sun F."/>
            <person name="Vogel H."/>
            <person name="Xiao J."/>
            <person name="Yang W."/>
            <person name="Yang Z."/>
            <person name="Yang Z."/>
            <person name="Zhou J."/>
            <person name="Zhu J."/>
            <person name="Brent C.S."/>
            <person name="Elsik C.G."/>
            <person name="Goodisman M.A."/>
            <person name="Liberles D.A."/>
            <person name="Roe R.M."/>
            <person name="Vargo E.L."/>
            <person name="Vilcinskas A."/>
            <person name="Wang J."/>
            <person name="Bornberg-Bauer E."/>
            <person name="Korb J."/>
            <person name="Zhang G."/>
            <person name="Liebig J."/>
        </authorList>
    </citation>
    <scope>NUCLEOTIDE SEQUENCE [LARGE SCALE GENOMIC DNA]</scope>
    <source>
        <tissue evidence="9">Whole organism</tissue>
    </source>
</reference>
<feature type="transmembrane region" description="Helical" evidence="7">
    <location>
        <begin position="134"/>
        <end position="151"/>
    </location>
</feature>
<dbReference type="EMBL" id="KK852680">
    <property type="protein sequence ID" value="KDR18618.1"/>
    <property type="molecule type" value="Genomic_DNA"/>
</dbReference>
<organism evidence="9 10">
    <name type="scientific">Zootermopsis nevadensis</name>
    <name type="common">Dampwood termite</name>
    <dbReference type="NCBI Taxonomy" id="136037"/>
    <lineage>
        <taxon>Eukaryota</taxon>
        <taxon>Metazoa</taxon>
        <taxon>Ecdysozoa</taxon>
        <taxon>Arthropoda</taxon>
        <taxon>Hexapoda</taxon>
        <taxon>Insecta</taxon>
        <taxon>Pterygota</taxon>
        <taxon>Neoptera</taxon>
        <taxon>Polyneoptera</taxon>
        <taxon>Dictyoptera</taxon>
        <taxon>Blattodea</taxon>
        <taxon>Blattoidea</taxon>
        <taxon>Termitoidae</taxon>
        <taxon>Termopsidae</taxon>
        <taxon>Zootermopsis</taxon>
    </lineage>
</organism>
<dbReference type="PROSITE" id="PS50216">
    <property type="entry name" value="DHHC"/>
    <property type="match status" value="1"/>
</dbReference>
<dbReference type="EC" id="2.3.1.225" evidence="7"/>
<protein>
    <recommendedName>
        <fullName evidence="7">Palmitoyltransferase</fullName>
        <ecNumber evidence="7">2.3.1.225</ecNumber>
    </recommendedName>
</protein>
<dbReference type="Proteomes" id="UP000027135">
    <property type="component" value="Unassembled WGS sequence"/>
</dbReference>
<feature type="transmembrane region" description="Helical" evidence="7">
    <location>
        <begin position="47"/>
        <end position="71"/>
    </location>
</feature>
<keyword evidence="2 7" id="KW-0808">Transferase</keyword>
<evidence type="ECO:0000313" key="10">
    <source>
        <dbReference type="Proteomes" id="UP000027135"/>
    </source>
</evidence>
<comment type="subcellular location">
    <subcellularLocation>
        <location evidence="1">Membrane</location>
        <topology evidence="1">Multi-pass membrane protein</topology>
    </subcellularLocation>
</comment>
<feature type="domain" description="Palmitoyltransferase DHHC" evidence="8">
    <location>
        <begin position="88"/>
        <end position="227"/>
    </location>
</feature>
<dbReference type="InterPro" id="IPR039859">
    <property type="entry name" value="PFA4/ZDH16/20/ERF2-like"/>
</dbReference>
<evidence type="ECO:0000256" key="4">
    <source>
        <dbReference type="ARBA" id="ARBA00022989"/>
    </source>
</evidence>
<dbReference type="InterPro" id="IPR001594">
    <property type="entry name" value="Palmitoyltrfase_DHHC"/>
</dbReference>
<gene>
    <name evidence="9" type="ORF">L798_06598</name>
</gene>
<comment type="similarity">
    <text evidence="7">Belongs to the DHHC palmitoyltransferase family.</text>
</comment>
<evidence type="ECO:0000313" key="9">
    <source>
        <dbReference type="EMBL" id="KDR18618.1"/>
    </source>
</evidence>
<comment type="catalytic activity">
    <reaction evidence="7">
        <text>L-cysteinyl-[protein] + hexadecanoyl-CoA = S-hexadecanoyl-L-cysteinyl-[protein] + CoA</text>
        <dbReference type="Rhea" id="RHEA:36683"/>
        <dbReference type="Rhea" id="RHEA-COMP:10131"/>
        <dbReference type="Rhea" id="RHEA-COMP:11032"/>
        <dbReference type="ChEBI" id="CHEBI:29950"/>
        <dbReference type="ChEBI" id="CHEBI:57287"/>
        <dbReference type="ChEBI" id="CHEBI:57379"/>
        <dbReference type="ChEBI" id="CHEBI:74151"/>
        <dbReference type="EC" id="2.3.1.225"/>
    </reaction>
</comment>